<reference evidence="1 2" key="1">
    <citation type="submission" date="2013-08" db="EMBL/GenBank/DDBJ databases">
        <authorList>
            <person name="Huang J."/>
            <person name="Wang G."/>
        </authorList>
    </citation>
    <scope>NUCLEOTIDE SEQUENCE [LARGE SCALE GENOMIC DNA]</scope>
    <source>
        <strain evidence="1 2">JSM 076056</strain>
    </source>
</reference>
<gene>
    <name evidence="1" type="ORF">N781_06615</name>
</gene>
<sequence length="152" mass="17625">MGNPIHLERHEHQTLHSLVQTLLQAYSHEQTIGVTSQLIHELEEHQTSSTVQLAIGLKLACKEVKNLYRQSLHTLPIETREIQLEHWKHNLQEEATWGTERSDTFYNLLTASVFRIVSYSTPGSSSDVQPSLSYFTYMNSPSSYEDRLYERH</sequence>
<name>A0A0A5GI16_9BACI</name>
<organism evidence="1 2">
    <name type="scientific">Pontibacillus halophilus JSM 076056 = DSM 19796</name>
    <dbReference type="NCBI Taxonomy" id="1385510"/>
    <lineage>
        <taxon>Bacteria</taxon>
        <taxon>Bacillati</taxon>
        <taxon>Bacillota</taxon>
        <taxon>Bacilli</taxon>
        <taxon>Bacillales</taxon>
        <taxon>Bacillaceae</taxon>
        <taxon>Pontibacillus</taxon>
    </lineage>
</organism>
<dbReference type="STRING" id="1385510.GCA_000425205_02910"/>
<keyword evidence="2" id="KW-1185">Reference proteome</keyword>
<dbReference type="Proteomes" id="UP000030528">
    <property type="component" value="Unassembled WGS sequence"/>
</dbReference>
<accession>A0A0A5GI16</accession>
<comment type="caution">
    <text evidence="1">The sequence shown here is derived from an EMBL/GenBank/DDBJ whole genome shotgun (WGS) entry which is preliminary data.</text>
</comment>
<proteinExistence type="predicted"/>
<dbReference type="RefSeq" id="WP_026801185.1">
    <property type="nucleotide sequence ID" value="NZ_AULI01000013.1"/>
</dbReference>
<evidence type="ECO:0000313" key="1">
    <source>
        <dbReference type="EMBL" id="KGX90765.1"/>
    </source>
</evidence>
<evidence type="ECO:0000313" key="2">
    <source>
        <dbReference type="Proteomes" id="UP000030528"/>
    </source>
</evidence>
<dbReference type="EMBL" id="AVPE01000013">
    <property type="protein sequence ID" value="KGX90765.1"/>
    <property type="molecule type" value="Genomic_DNA"/>
</dbReference>
<protein>
    <submittedName>
        <fullName evidence="1">Uncharacterized protein</fullName>
    </submittedName>
</protein>
<dbReference type="AlphaFoldDB" id="A0A0A5GI16"/>